<protein>
    <recommendedName>
        <fullName evidence="1">DUF427 domain-containing protein</fullName>
    </recommendedName>
</protein>
<dbReference type="PANTHER" id="PTHR34310">
    <property type="entry name" value="DUF427 DOMAIN PROTEIN (AFU_ORTHOLOGUE AFUA_3G02220)"/>
    <property type="match status" value="1"/>
</dbReference>
<dbReference type="Pfam" id="PF04248">
    <property type="entry name" value="NTP_transf_9"/>
    <property type="match status" value="1"/>
</dbReference>
<keyword evidence="3" id="KW-1185">Reference proteome</keyword>
<gene>
    <name evidence="2" type="ORF">CRP01_28305</name>
</gene>
<dbReference type="AlphaFoldDB" id="A0A2D0N477"/>
<name>A0A2D0N477_FLAN2</name>
<reference evidence="2 3" key="1">
    <citation type="submission" date="2017-10" db="EMBL/GenBank/DDBJ databases">
        <title>The draft genome sequence of Lewinella nigricans NBRC 102662.</title>
        <authorList>
            <person name="Wang K."/>
        </authorList>
    </citation>
    <scope>NUCLEOTIDE SEQUENCE [LARGE SCALE GENOMIC DNA]</scope>
    <source>
        <strain evidence="2 3">NBRC 102662</strain>
    </source>
</reference>
<dbReference type="PANTHER" id="PTHR34310:SF5">
    <property type="entry name" value="DUF427 DOMAIN PROTEIN (AFU_ORTHOLOGUE AFUA_3G02220)"/>
    <property type="match status" value="1"/>
</dbReference>
<accession>A0A2D0N477</accession>
<dbReference type="InterPro" id="IPR007361">
    <property type="entry name" value="DUF427"/>
</dbReference>
<evidence type="ECO:0000313" key="3">
    <source>
        <dbReference type="Proteomes" id="UP000223913"/>
    </source>
</evidence>
<comment type="caution">
    <text evidence="2">The sequence shown here is derived from an EMBL/GenBank/DDBJ whole genome shotgun (WGS) entry which is preliminary data.</text>
</comment>
<organism evidence="2 3">
    <name type="scientific">Flavilitoribacter nigricans (strain ATCC 23147 / DSM 23189 / NBRC 102662 / NCIMB 1420 / SS-2)</name>
    <name type="common">Lewinella nigricans</name>
    <dbReference type="NCBI Taxonomy" id="1122177"/>
    <lineage>
        <taxon>Bacteria</taxon>
        <taxon>Pseudomonadati</taxon>
        <taxon>Bacteroidota</taxon>
        <taxon>Saprospiria</taxon>
        <taxon>Saprospirales</taxon>
        <taxon>Lewinellaceae</taxon>
        <taxon>Flavilitoribacter</taxon>
    </lineage>
</organism>
<sequence length="96" mass="11001">MKKKAVWNGRVIAESDDLVIVEGNYYFSPSDIRPEYFKNSSRQTTCPWKGQASYYTIEVDGKTNQDAAWYYPDPKAAAARIKDRVAFWRGVEVVDA</sequence>
<proteinExistence type="predicted"/>
<dbReference type="InterPro" id="IPR038694">
    <property type="entry name" value="DUF427_sf"/>
</dbReference>
<dbReference type="Gene3D" id="2.170.150.40">
    <property type="entry name" value="Domain of unknown function (DUF427)"/>
    <property type="match status" value="1"/>
</dbReference>
<dbReference type="RefSeq" id="WP_099153448.1">
    <property type="nucleotide sequence ID" value="NZ_PDUD01000033.1"/>
</dbReference>
<dbReference type="Proteomes" id="UP000223913">
    <property type="component" value="Unassembled WGS sequence"/>
</dbReference>
<evidence type="ECO:0000313" key="2">
    <source>
        <dbReference type="EMBL" id="PHN03321.1"/>
    </source>
</evidence>
<feature type="domain" description="DUF427" evidence="1">
    <location>
        <begin position="4"/>
        <end position="89"/>
    </location>
</feature>
<evidence type="ECO:0000259" key="1">
    <source>
        <dbReference type="Pfam" id="PF04248"/>
    </source>
</evidence>
<dbReference type="OrthoDB" id="119916at2"/>
<dbReference type="EMBL" id="PDUD01000033">
    <property type="protein sequence ID" value="PHN03321.1"/>
    <property type="molecule type" value="Genomic_DNA"/>
</dbReference>